<evidence type="ECO:0000256" key="10">
    <source>
        <dbReference type="PIRNR" id="PIRNR015761"/>
    </source>
</evidence>
<keyword evidence="5" id="KW-0997">Cell inner membrane</keyword>
<dbReference type="Pfam" id="PF12693">
    <property type="entry name" value="GspL_C"/>
    <property type="match status" value="1"/>
</dbReference>
<evidence type="ECO:0000259" key="13">
    <source>
        <dbReference type="Pfam" id="PF12693"/>
    </source>
</evidence>
<dbReference type="Gene3D" id="3.30.420.380">
    <property type="match status" value="1"/>
</dbReference>
<feature type="domain" description="GspL periplasmic" evidence="13">
    <location>
        <begin position="245"/>
        <end position="402"/>
    </location>
</feature>
<dbReference type="Gene3D" id="3.30.420.370">
    <property type="match status" value="1"/>
</dbReference>
<protein>
    <recommendedName>
        <fullName evidence="10">Type II secretion system protein L</fullName>
        <shortName evidence="10">T2SS protein L</shortName>
    </recommendedName>
</protein>
<evidence type="ECO:0000259" key="12">
    <source>
        <dbReference type="Pfam" id="PF05134"/>
    </source>
</evidence>
<reference evidence="14 15" key="2">
    <citation type="journal article" date="2003" name="Infect. Immun.">
        <title>Characterization and pathogenic significance of Vibrio vulnificus antigens preferentially expressed in septicemic patients.</title>
        <authorList>
            <person name="Kim Y.R."/>
            <person name="Lee S.E."/>
            <person name="Kim C.M."/>
            <person name="Kim S.Y."/>
            <person name="Shin E.K."/>
            <person name="Shin D.H."/>
            <person name="Chung S.S."/>
            <person name="Choy H.E."/>
            <person name="Progulske-Fox A."/>
            <person name="Hillman J.D."/>
            <person name="Handfield M."/>
            <person name="Rhee J.H."/>
        </authorList>
    </citation>
    <scope>NUCLEOTIDE SEQUENCE [LARGE SCALE GENOMIC DNA]</scope>
    <source>
        <strain evidence="14 15">CMCP6</strain>
    </source>
</reference>
<comment type="subcellular location">
    <subcellularLocation>
        <location evidence="1">Cell inner membrane</location>
        <topology evidence="1">Single-pass membrane protein</topology>
    </subcellularLocation>
</comment>
<comment type="similarity">
    <text evidence="2 10">Belongs to the GSP L family.</text>
</comment>
<dbReference type="Pfam" id="PF05134">
    <property type="entry name" value="T2SSL"/>
    <property type="match status" value="1"/>
</dbReference>
<dbReference type="InterPro" id="IPR043129">
    <property type="entry name" value="ATPase_NBD"/>
</dbReference>
<dbReference type="AlphaFoldDB" id="A0A3Q0L2T9"/>
<evidence type="ECO:0000256" key="9">
    <source>
        <dbReference type="ARBA" id="ARBA00023136"/>
    </source>
</evidence>
<keyword evidence="11" id="KW-0175">Coiled coil</keyword>
<comment type="function">
    <text evidence="10">Inner membrane component of the type II secretion system required for the energy-dependent secretion of extracellular factors such as proteases and toxins from the periplasm.</text>
</comment>
<evidence type="ECO:0000256" key="2">
    <source>
        <dbReference type="ARBA" id="ARBA00005318"/>
    </source>
</evidence>
<evidence type="ECO:0000313" key="14">
    <source>
        <dbReference type="EMBL" id="AAO09372.2"/>
    </source>
</evidence>
<keyword evidence="8" id="KW-1133">Transmembrane helix</keyword>
<dbReference type="NCBIfam" id="TIGR01709">
    <property type="entry name" value="typeII_sec_gspL"/>
    <property type="match status" value="1"/>
</dbReference>
<evidence type="ECO:0000256" key="6">
    <source>
        <dbReference type="ARBA" id="ARBA00022692"/>
    </source>
</evidence>
<reference evidence="15" key="1">
    <citation type="submission" date="2002-12" db="EMBL/GenBank/DDBJ databases">
        <title>Complete genome sequence of Vibrio vulnificus CMCP6.</title>
        <authorList>
            <person name="Rhee J.H."/>
            <person name="Kim S.Y."/>
            <person name="Chung S.S."/>
            <person name="Kim J.J."/>
            <person name="Moon Y.H."/>
            <person name="Jeong H."/>
            <person name="Choy H.E."/>
        </authorList>
    </citation>
    <scope>NUCLEOTIDE SEQUENCE [LARGE SCALE GENOMIC DNA]</scope>
    <source>
        <strain evidence="15">CMCP6</strain>
    </source>
</reference>
<evidence type="ECO:0000256" key="4">
    <source>
        <dbReference type="ARBA" id="ARBA00022475"/>
    </source>
</evidence>
<keyword evidence="4" id="KW-1003">Cell membrane</keyword>
<dbReference type="GO" id="GO:0015628">
    <property type="term" value="P:protein secretion by the type II secretion system"/>
    <property type="evidence" value="ECO:0007669"/>
    <property type="project" value="InterPro"/>
</dbReference>
<feature type="domain" description="GspL cytoplasmic actin-ATPase-like" evidence="12">
    <location>
        <begin position="9"/>
        <end position="240"/>
    </location>
</feature>
<evidence type="ECO:0000256" key="5">
    <source>
        <dbReference type="ARBA" id="ARBA00022519"/>
    </source>
</evidence>
<dbReference type="InterPro" id="IPR025691">
    <property type="entry name" value="GspL_pp_dom"/>
</dbReference>
<keyword evidence="7 10" id="KW-0653">Protein transport</keyword>
<dbReference type="InterPro" id="IPR024230">
    <property type="entry name" value="GspL_cyto_dom"/>
</dbReference>
<evidence type="ECO:0000256" key="3">
    <source>
        <dbReference type="ARBA" id="ARBA00022448"/>
    </source>
</evidence>
<keyword evidence="3 10" id="KW-0813">Transport</keyword>
<dbReference type="InterPro" id="IPR007812">
    <property type="entry name" value="T2SS_protein-GspL"/>
</dbReference>
<dbReference type="PIRSF" id="PIRSF015761">
    <property type="entry name" value="Protein_L"/>
    <property type="match status" value="1"/>
</dbReference>
<dbReference type="GO" id="GO:0015627">
    <property type="term" value="C:type II protein secretion system complex"/>
    <property type="evidence" value="ECO:0007669"/>
    <property type="project" value="InterPro"/>
</dbReference>
<dbReference type="SUPFAM" id="SSF53067">
    <property type="entry name" value="Actin-like ATPase domain"/>
    <property type="match status" value="2"/>
</dbReference>
<dbReference type="EMBL" id="AE016795">
    <property type="protein sequence ID" value="AAO09372.2"/>
    <property type="molecule type" value="Genomic_DNA"/>
</dbReference>
<name>A0A3Q0L2T9_VIBVU</name>
<organism evidence="14 15">
    <name type="scientific">Vibrio vulnificus (strain CMCP6)</name>
    <dbReference type="NCBI Taxonomy" id="216895"/>
    <lineage>
        <taxon>Bacteria</taxon>
        <taxon>Pseudomonadati</taxon>
        <taxon>Pseudomonadota</taxon>
        <taxon>Gammaproteobacteria</taxon>
        <taxon>Vibrionales</taxon>
        <taxon>Vibrionaceae</taxon>
        <taxon>Vibrio</taxon>
    </lineage>
</organism>
<proteinExistence type="inferred from homology"/>
<reference evidence="14 15" key="3">
    <citation type="journal article" date="2011" name="Mol. Syst. Biol.">
        <title>Integrative genome-scale metabolic analysis of Vibrio vulnificus for drug targeting and discovery.</title>
        <authorList>
            <person name="Kim H.U."/>
            <person name="Kim S.Y."/>
            <person name="Jeong H."/>
            <person name="Kim T.Y."/>
            <person name="Kim J.J."/>
            <person name="Choy H.E."/>
            <person name="Yi K.Y."/>
            <person name="Rhee J.H."/>
            <person name="Lee S.Y."/>
        </authorList>
    </citation>
    <scope>NUCLEOTIDE SEQUENCE [LARGE SCALE GENOMIC DNA]</scope>
    <source>
        <strain evidence="14 15">CMCP6</strain>
    </source>
</reference>
<evidence type="ECO:0000256" key="7">
    <source>
        <dbReference type="ARBA" id="ARBA00022927"/>
    </source>
</evidence>
<keyword evidence="6" id="KW-0812">Transmembrane</keyword>
<accession>A0A3Q0L2T9</accession>
<dbReference type="GO" id="GO:0009276">
    <property type="term" value="C:Gram-negative-bacterium-type cell wall"/>
    <property type="evidence" value="ECO:0007669"/>
    <property type="project" value="InterPro"/>
</dbReference>
<evidence type="ECO:0000256" key="11">
    <source>
        <dbReference type="SAM" id="Coils"/>
    </source>
</evidence>
<dbReference type="Proteomes" id="UP000002275">
    <property type="component" value="Chromosome I"/>
</dbReference>
<sequence>MEESVSEFLTVRLSSEQYSPIPWLVWSSSQQEVIASGELSDWQQLDDLKNYAEQRPIVVLVAASDVVLTEVDIPPGASRQFESMLPYLLEDEIAQDVDDLHFSVLAKENGKAQVCGVDRRWLQHMLDAFRAQGLDVKRVLPDSLALPLDDEGISAAQLGEQWLFRHSACQGSAVDDSWMPVYLNALAGEQPLSVACFSSLPEQQGQAHWLSRPVEMTMALLSQGVADGKFSLLTGEFKPKSSFFKHWKVWQKVAISGSLLIAALVAQQVLTIQRYESQAQAYREESERIFRQVMPGRNKIPTVSYLKRQMEDEIRRLSGGGAGDSMLQWMAQLPGTIGQVKNFEVLSIKYDGNRGEVRIQAKSNDFQIFEQARVKLSEQFQVEQGQLNRTGDAVIGSFVLKRK</sequence>
<dbReference type="KEGG" id="vvu:VV1_0869"/>
<evidence type="ECO:0000256" key="1">
    <source>
        <dbReference type="ARBA" id="ARBA00004377"/>
    </source>
</evidence>
<dbReference type="PDBsum" id="4PHT"/>
<dbReference type="GO" id="GO:0005886">
    <property type="term" value="C:plasma membrane"/>
    <property type="evidence" value="ECO:0007669"/>
    <property type="project" value="UniProtKB-SubCell"/>
</dbReference>
<evidence type="ECO:0000313" key="15">
    <source>
        <dbReference type="Proteomes" id="UP000002275"/>
    </source>
</evidence>
<evidence type="ECO:0000256" key="8">
    <source>
        <dbReference type="ARBA" id="ARBA00022989"/>
    </source>
</evidence>
<gene>
    <name evidence="14" type="primary">gspL</name>
    <name evidence="14" type="ordered locus">VV1_0869</name>
</gene>
<keyword evidence="9" id="KW-0472">Membrane</keyword>
<feature type="coiled-coil region" evidence="11">
    <location>
        <begin position="265"/>
        <end position="292"/>
    </location>
</feature>
<dbReference type="CDD" id="cd24017">
    <property type="entry name" value="ASKHA_T2SSL_N"/>
    <property type="match status" value="1"/>
</dbReference>
<dbReference type="Gene3D" id="3.30.1360.100">
    <property type="entry name" value="General secretion pathway protein M, EpsM"/>
    <property type="match status" value="1"/>
</dbReference>